<protein>
    <submittedName>
        <fullName evidence="1">Uncharacterized protein</fullName>
    </submittedName>
</protein>
<proteinExistence type="predicted"/>
<dbReference type="AlphaFoldDB" id="A0AAV9XIY3"/>
<sequence>MSTLVNFYSLFGRPNKTRPSPFWIGFKAGGKEYFIQCADPRTIQIPIEEKPLDLPLGSIPIVVGERNLGSNSRNLAWNVFGLGGYAFKLQVRGGFSFPSKNGFIASAKILFSNARLIPWYIEKKATGQFSVFTFVGGVRMYWSVKKDLNSPARALVLQKWDTTSATYIQSFDFIGPDFDIVNDPRPD</sequence>
<evidence type="ECO:0000313" key="1">
    <source>
        <dbReference type="EMBL" id="KAK6542042.1"/>
    </source>
</evidence>
<evidence type="ECO:0000313" key="2">
    <source>
        <dbReference type="Proteomes" id="UP001365542"/>
    </source>
</evidence>
<accession>A0AAV9XIY3</accession>
<dbReference type="Proteomes" id="UP001365542">
    <property type="component" value="Unassembled WGS sequence"/>
</dbReference>
<comment type="caution">
    <text evidence="1">The sequence shown here is derived from an EMBL/GenBank/DDBJ whole genome shotgun (WGS) entry which is preliminary data.</text>
</comment>
<dbReference type="EMBL" id="JAVHJO010000003">
    <property type="protein sequence ID" value="KAK6542042.1"/>
    <property type="molecule type" value="Genomic_DNA"/>
</dbReference>
<organism evidence="1 2">
    <name type="scientific">Orbilia ellipsospora</name>
    <dbReference type="NCBI Taxonomy" id="2528407"/>
    <lineage>
        <taxon>Eukaryota</taxon>
        <taxon>Fungi</taxon>
        <taxon>Dikarya</taxon>
        <taxon>Ascomycota</taxon>
        <taxon>Pezizomycotina</taxon>
        <taxon>Orbiliomycetes</taxon>
        <taxon>Orbiliales</taxon>
        <taxon>Orbiliaceae</taxon>
        <taxon>Orbilia</taxon>
    </lineage>
</organism>
<name>A0AAV9XIY3_9PEZI</name>
<keyword evidence="2" id="KW-1185">Reference proteome</keyword>
<reference evidence="1 2" key="1">
    <citation type="submission" date="2019-10" db="EMBL/GenBank/DDBJ databases">
        <authorList>
            <person name="Palmer J.M."/>
        </authorList>
    </citation>
    <scope>NUCLEOTIDE SEQUENCE [LARGE SCALE GENOMIC DNA]</scope>
    <source>
        <strain evidence="1 2">TWF694</strain>
    </source>
</reference>
<gene>
    <name evidence="1" type="ORF">TWF694_007814</name>
</gene>